<dbReference type="PANTHER" id="PTHR24096">
    <property type="entry name" value="LONG-CHAIN-FATTY-ACID--COA LIGASE"/>
    <property type="match status" value="1"/>
</dbReference>
<proteinExistence type="predicted"/>
<dbReference type="InterPro" id="IPR002867">
    <property type="entry name" value="IBR_dom"/>
</dbReference>
<reference evidence="8 9" key="1">
    <citation type="submission" date="2017-03" db="EMBL/GenBank/DDBJ databases">
        <title>Genomes of endolithic fungi from Antarctica.</title>
        <authorList>
            <person name="Coleine C."/>
            <person name="Masonjones S."/>
            <person name="Stajich J.E."/>
        </authorList>
    </citation>
    <scope>NUCLEOTIDE SEQUENCE [LARGE SCALE GENOMIC DNA]</scope>
    <source>
        <strain evidence="8 9">CCFEE 5184</strain>
    </source>
</reference>
<protein>
    <recommendedName>
        <fullName evidence="7">RING-type domain-containing protein</fullName>
    </recommendedName>
</protein>
<dbReference type="PANTHER" id="PTHR24096:SF422">
    <property type="entry name" value="BCDNA.GH02901"/>
    <property type="match status" value="1"/>
</dbReference>
<dbReference type="SUPFAM" id="SSF56801">
    <property type="entry name" value="Acetyl-CoA synthetase-like"/>
    <property type="match status" value="1"/>
</dbReference>
<dbReference type="InterPro" id="IPR044066">
    <property type="entry name" value="TRIAD_supradom"/>
</dbReference>
<dbReference type="SMART" id="SM00647">
    <property type="entry name" value="IBR"/>
    <property type="match status" value="2"/>
</dbReference>
<dbReference type="Proteomes" id="UP000309340">
    <property type="component" value="Unassembled WGS sequence"/>
</dbReference>
<sequence>MAPAAKRRKTATQPKYHCVACATDRIGSAFPDYNPSSECEHLIDTCKACLKKWVAAKVASSNFTTGGEDGKSFGIKCPECDAVMKNVNVEAAATQKVYQRFEELERKHIAENTPGWRWCMSPDCRAGQVHESKAVEAEPPKKTKKRSRLFFGKVEPAPAVEPDICECHECGAKACVSCDRPFHDGESCVAYQARIKDRIEEEDQALKAIRKVTKQCPGCKRSIQKNGGCPMMNCSQCRAAFCWNCLSIFGQDKGYCKCYPRAPRQRLAITMDSVPDSVSIETFMWDENYGRHPLGYAQDPFTDGLTGRSYNAFDLKDRIDHLARGLCKEFGWAPDQGTEWDKVIGIFSVNTIDYVPLTWATHRIGGIATCANAAYNAHELEYQLRDSGAKAVFTCLPLLETALTAAKKCNIPKERVFILPLAPNVTQGMDGSGHKTLEDFVMAGSKEPRLQASDRSWKAGDGARRTAYLCYSSGTSGLPKGVMISHRNVIANTLQMVTHETPSRTEYAQRNMLQSFTETALGLLPMSHIYGLIVGSHVGAYRGDGVIVLPKYDFKVLLQTIQDYKINMLFLVPPMIIHMTKAKEIVKQYDLSSVRACFTGAAPLGKETADDLLSIFPDWAIRQGYGLTETCTVVCSTVPDDIWFGSSGPLLPGIKARLVTVEGNEITGYNQPGELWVQSPAVVLGYLNNPQATRETLVDEQDGRYMRTGDEAMIAKSPNGHEHVIITDRIKELIKVKGHQVAPAELEAHLLTHPGVNDCVVIGVPSDREGEVPKAFVVKAPGGSIEDSDVLLKRSIARHVEEHKSDYKRLRGGIEFIDVVPKSPSGKILRRLMRDKERERVRREGARL</sequence>
<dbReference type="Pfam" id="PF13193">
    <property type="entry name" value="AMP-binding_C"/>
    <property type="match status" value="1"/>
</dbReference>
<dbReference type="Pfam" id="PF22191">
    <property type="entry name" value="IBR_1"/>
    <property type="match status" value="1"/>
</dbReference>
<feature type="domain" description="RING-type" evidence="7">
    <location>
        <begin position="14"/>
        <end position="262"/>
    </location>
</feature>
<dbReference type="PROSITE" id="PS51873">
    <property type="entry name" value="TRIAD"/>
    <property type="match status" value="1"/>
</dbReference>
<dbReference type="Gene3D" id="1.20.120.1750">
    <property type="match status" value="1"/>
</dbReference>
<keyword evidence="2" id="KW-0479">Metal-binding</keyword>
<dbReference type="GO" id="GO:0008270">
    <property type="term" value="F:zinc ion binding"/>
    <property type="evidence" value="ECO:0007669"/>
    <property type="project" value="UniProtKB-KW"/>
</dbReference>
<keyword evidence="4" id="KW-0863">Zinc-finger</keyword>
<dbReference type="InterPro" id="IPR045851">
    <property type="entry name" value="AMP-bd_C_sf"/>
</dbReference>
<dbReference type="GO" id="GO:0016740">
    <property type="term" value="F:transferase activity"/>
    <property type="evidence" value="ECO:0007669"/>
    <property type="project" value="UniProtKB-KW"/>
</dbReference>
<dbReference type="EMBL" id="NAJQ01000229">
    <property type="protein sequence ID" value="TKA74345.1"/>
    <property type="molecule type" value="Genomic_DNA"/>
</dbReference>
<dbReference type="PROSITE" id="PS00455">
    <property type="entry name" value="AMP_BINDING"/>
    <property type="match status" value="1"/>
</dbReference>
<dbReference type="STRING" id="329884.A0A4U0XI54"/>
<evidence type="ECO:0000256" key="5">
    <source>
        <dbReference type="ARBA" id="ARBA00022786"/>
    </source>
</evidence>
<keyword evidence="5" id="KW-0833">Ubl conjugation pathway</keyword>
<gene>
    <name evidence="8" type="ORF">B0A55_05512</name>
</gene>
<evidence type="ECO:0000256" key="6">
    <source>
        <dbReference type="ARBA" id="ARBA00022833"/>
    </source>
</evidence>
<organism evidence="8 9">
    <name type="scientific">Friedmanniomyces simplex</name>
    <dbReference type="NCBI Taxonomy" id="329884"/>
    <lineage>
        <taxon>Eukaryota</taxon>
        <taxon>Fungi</taxon>
        <taxon>Dikarya</taxon>
        <taxon>Ascomycota</taxon>
        <taxon>Pezizomycotina</taxon>
        <taxon>Dothideomycetes</taxon>
        <taxon>Dothideomycetidae</taxon>
        <taxon>Mycosphaerellales</taxon>
        <taxon>Teratosphaeriaceae</taxon>
        <taxon>Friedmanniomyces</taxon>
    </lineage>
</organism>
<evidence type="ECO:0000256" key="1">
    <source>
        <dbReference type="ARBA" id="ARBA00022679"/>
    </source>
</evidence>
<evidence type="ECO:0000256" key="2">
    <source>
        <dbReference type="ARBA" id="ARBA00022723"/>
    </source>
</evidence>
<comment type="caution">
    <text evidence="8">The sequence shown here is derived from an EMBL/GenBank/DDBJ whole genome shotgun (WGS) entry which is preliminary data.</text>
</comment>
<accession>A0A4U0XI54</accession>
<dbReference type="Gene3D" id="3.30.300.30">
    <property type="match status" value="1"/>
</dbReference>
<keyword evidence="1" id="KW-0808">Transferase</keyword>
<dbReference type="GO" id="GO:0016405">
    <property type="term" value="F:CoA-ligase activity"/>
    <property type="evidence" value="ECO:0007669"/>
    <property type="project" value="TreeGrafter"/>
</dbReference>
<keyword evidence="6" id="KW-0862">Zinc</keyword>
<dbReference type="InterPro" id="IPR020845">
    <property type="entry name" value="AMP-binding_CS"/>
</dbReference>
<dbReference type="Pfam" id="PF01485">
    <property type="entry name" value="IBR"/>
    <property type="match status" value="1"/>
</dbReference>
<dbReference type="Gene3D" id="3.40.50.980">
    <property type="match status" value="2"/>
</dbReference>
<dbReference type="AlphaFoldDB" id="A0A4U0XI54"/>
<keyword evidence="3" id="KW-0677">Repeat</keyword>
<dbReference type="OrthoDB" id="6509636at2759"/>
<dbReference type="SUPFAM" id="SSF57850">
    <property type="entry name" value="RING/U-box"/>
    <property type="match status" value="2"/>
</dbReference>
<dbReference type="InterPro" id="IPR025110">
    <property type="entry name" value="AMP-bd_C"/>
</dbReference>
<dbReference type="InterPro" id="IPR000873">
    <property type="entry name" value="AMP-dep_synth/lig_dom"/>
</dbReference>
<name>A0A4U0XI54_9PEZI</name>
<dbReference type="CDD" id="cd20335">
    <property type="entry name" value="BRcat_RBR"/>
    <property type="match status" value="1"/>
</dbReference>
<evidence type="ECO:0000313" key="9">
    <source>
        <dbReference type="Proteomes" id="UP000309340"/>
    </source>
</evidence>
<dbReference type="Gene3D" id="2.30.38.10">
    <property type="entry name" value="Luciferase, Domain 3"/>
    <property type="match status" value="1"/>
</dbReference>
<dbReference type="CDD" id="cd05911">
    <property type="entry name" value="Firefly_Luc_like"/>
    <property type="match status" value="1"/>
</dbReference>
<evidence type="ECO:0000256" key="3">
    <source>
        <dbReference type="ARBA" id="ARBA00022737"/>
    </source>
</evidence>
<keyword evidence="9" id="KW-1185">Reference proteome</keyword>
<evidence type="ECO:0000256" key="4">
    <source>
        <dbReference type="ARBA" id="ARBA00022771"/>
    </source>
</evidence>
<dbReference type="Pfam" id="PF00501">
    <property type="entry name" value="AMP-binding"/>
    <property type="match status" value="1"/>
</dbReference>
<evidence type="ECO:0000259" key="7">
    <source>
        <dbReference type="PROSITE" id="PS51873"/>
    </source>
</evidence>
<evidence type="ECO:0000313" key="8">
    <source>
        <dbReference type="EMBL" id="TKA74345.1"/>
    </source>
</evidence>